<dbReference type="Gene3D" id="1.10.10.10">
    <property type="entry name" value="Winged helix-like DNA-binding domain superfamily/Winged helix DNA-binding domain"/>
    <property type="match status" value="1"/>
</dbReference>
<evidence type="ECO:0000256" key="1">
    <source>
        <dbReference type="ARBA" id="ARBA00023015"/>
    </source>
</evidence>
<gene>
    <name evidence="5" type="ORF">GCM10023205_68700</name>
</gene>
<dbReference type="SUPFAM" id="SSF46785">
    <property type="entry name" value="Winged helix' DNA-binding domain"/>
    <property type="match status" value="1"/>
</dbReference>
<dbReference type="InterPro" id="IPR000524">
    <property type="entry name" value="Tscrpt_reg_HTH_GntR"/>
</dbReference>
<dbReference type="SUPFAM" id="SSF48008">
    <property type="entry name" value="GntR ligand-binding domain-like"/>
    <property type="match status" value="1"/>
</dbReference>
<dbReference type="Pfam" id="PF00392">
    <property type="entry name" value="GntR"/>
    <property type="match status" value="1"/>
</dbReference>
<reference evidence="6" key="1">
    <citation type="journal article" date="2019" name="Int. J. Syst. Evol. Microbiol.">
        <title>The Global Catalogue of Microorganisms (GCM) 10K type strain sequencing project: providing services to taxonomists for standard genome sequencing and annotation.</title>
        <authorList>
            <consortium name="The Broad Institute Genomics Platform"/>
            <consortium name="The Broad Institute Genome Sequencing Center for Infectious Disease"/>
            <person name="Wu L."/>
            <person name="Ma J."/>
        </authorList>
    </citation>
    <scope>NUCLEOTIDE SEQUENCE [LARGE SCALE GENOMIC DNA]</scope>
    <source>
        <strain evidence="6">JCM 17986</strain>
    </source>
</reference>
<dbReference type="Gene3D" id="1.20.120.530">
    <property type="entry name" value="GntR ligand-binding domain-like"/>
    <property type="match status" value="1"/>
</dbReference>
<evidence type="ECO:0000259" key="4">
    <source>
        <dbReference type="PROSITE" id="PS50949"/>
    </source>
</evidence>
<dbReference type="PANTHER" id="PTHR43537">
    <property type="entry name" value="TRANSCRIPTIONAL REGULATOR, GNTR FAMILY"/>
    <property type="match status" value="1"/>
</dbReference>
<dbReference type="PANTHER" id="PTHR43537:SF24">
    <property type="entry name" value="GLUCONATE OPERON TRANSCRIPTIONAL REPRESSOR"/>
    <property type="match status" value="1"/>
</dbReference>
<dbReference type="PROSITE" id="PS50949">
    <property type="entry name" value="HTH_GNTR"/>
    <property type="match status" value="1"/>
</dbReference>
<evidence type="ECO:0000256" key="2">
    <source>
        <dbReference type="ARBA" id="ARBA00023125"/>
    </source>
</evidence>
<sequence length="217" mass="23302">MSPTTPGADGLSASERAYAFIRERLFDGTYAGGMMLSEGEIAEAAAVSRTPVHEALLRCEFEGHVRLYAKRGALVLPVTVKEIQDVLTTRRLIETYAVEYACESGHAGSQLLAAVDRQAELLTGGEDDKFSAADDDFHRGMVSATGNALLVKAYALAKSVPLRIPNRNMRTDPGRAAQVIEEHRAIAEAVAERDVAAARAAVATHLDHAMTSLLRAL</sequence>
<keyword evidence="6" id="KW-1185">Reference proteome</keyword>
<evidence type="ECO:0000256" key="3">
    <source>
        <dbReference type="ARBA" id="ARBA00023163"/>
    </source>
</evidence>
<evidence type="ECO:0000313" key="6">
    <source>
        <dbReference type="Proteomes" id="UP001500466"/>
    </source>
</evidence>
<organism evidence="5 6">
    <name type="scientific">Yinghuangia aomiensis</name>
    <dbReference type="NCBI Taxonomy" id="676205"/>
    <lineage>
        <taxon>Bacteria</taxon>
        <taxon>Bacillati</taxon>
        <taxon>Actinomycetota</taxon>
        <taxon>Actinomycetes</taxon>
        <taxon>Kitasatosporales</taxon>
        <taxon>Streptomycetaceae</taxon>
        <taxon>Yinghuangia</taxon>
    </lineage>
</organism>
<keyword evidence="2" id="KW-0238">DNA-binding</keyword>
<dbReference type="EMBL" id="BAABHS010000034">
    <property type="protein sequence ID" value="GAA4988029.1"/>
    <property type="molecule type" value="Genomic_DNA"/>
</dbReference>
<feature type="domain" description="HTH gntR-type" evidence="4">
    <location>
        <begin position="11"/>
        <end position="78"/>
    </location>
</feature>
<dbReference type="InterPro" id="IPR011711">
    <property type="entry name" value="GntR_C"/>
</dbReference>
<evidence type="ECO:0000313" key="5">
    <source>
        <dbReference type="EMBL" id="GAA4988029.1"/>
    </source>
</evidence>
<proteinExistence type="predicted"/>
<dbReference type="Pfam" id="PF07729">
    <property type="entry name" value="FCD"/>
    <property type="match status" value="1"/>
</dbReference>
<dbReference type="InterPro" id="IPR036390">
    <property type="entry name" value="WH_DNA-bd_sf"/>
</dbReference>
<dbReference type="SMART" id="SM00895">
    <property type="entry name" value="FCD"/>
    <property type="match status" value="1"/>
</dbReference>
<keyword evidence="3" id="KW-0804">Transcription</keyword>
<dbReference type="SMART" id="SM00345">
    <property type="entry name" value="HTH_GNTR"/>
    <property type="match status" value="1"/>
</dbReference>
<accession>A0ABP9I5D7</accession>
<dbReference type="InterPro" id="IPR008920">
    <property type="entry name" value="TF_FadR/GntR_C"/>
</dbReference>
<dbReference type="InterPro" id="IPR036388">
    <property type="entry name" value="WH-like_DNA-bd_sf"/>
</dbReference>
<dbReference type="RefSeq" id="WP_345679707.1">
    <property type="nucleotide sequence ID" value="NZ_BAABHS010000034.1"/>
</dbReference>
<protein>
    <submittedName>
        <fullName evidence="5">GntR family transcriptional regulator</fullName>
    </submittedName>
</protein>
<keyword evidence="1" id="KW-0805">Transcription regulation</keyword>
<comment type="caution">
    <text evidence="5">The sequence shown here is derived from an EMBL/GenBank/DDBJ whole genome shotgun (WGS) entry which is preliminary data.</text>
</comment>
<dbReference type="Proteomes" id="UP001500466">
    <property type="component" value="Unassembled WGS sequence"/>
</dbReference>
<name>A0ABP9I5D7_9ACTN</name>